<keyword evidence="2" id="KW-1185">Reference proteome</keyword>
<accession>A0ABV9D923</accession>
<reference evidence="2" key="1">
    <citation type="journal article" date="2019" name="Int. J. Syst. Evol. Microbiol.">
        <title>The Global Catalogue of Microorganisms (GCM) 10K type strain sequencing project: providing services to taxonomists for standard genome sequencing and annotation.</title>
        <authorList>
            <consortium name="The Broad Institute Genomics Platform"/>
            <consortium name="The Broad Institute Genome Sequencing Center for Infectious Disease"/>
            <person name="Wu L."/>
            <person name="Ma J."/>
        </authorList>
    </citation>
    <scope>NUCLEOTIDE SEQUENCE [LARGE SCALE GENOMIC DNA]</scope>
    <source>
        <strain evidence="2">JCM 3369</strain>
    </source>
</reference>
<gene>
    <name evidence="1" type="ORF">ACFO3F_04125</name>
</gene>
<dbReference type="Proteomes" id="UP001595955">
    <property type="component" value="Unassembled WGS sequence"/>
</dbReference>
<comment type="caution">
    <text evidence="1">The sequence shown here is derived from an EMBL/GenBank/DDBJ whole genome shotgun (WGS) entry which is preliminary data.</text>
</comment>
<dbReference type="Gene3D" id="3.90.1200.10">
    <property type="match status" value="1"/>
</dbReference>
<sequence>MDATTSARERLEVALLTGPGAGELLAAALAEEGAGLGEWEVHAVHHRPGAGVSVGYTVADADGEEYLCATTARLAGPGCAGLVRLERDGVVVHVWRHPADPELPALATGCSPGLLADRLGLAAPPDVELVTYRPLRRAVLRARGGGVDGGLVFVKVVRPRAVEAFVDRHRMLCAAGVPAPRSLAAFDDGMVVLSAGRGTPLATVLARGLGEEAARAVLDDVVGVLDRLPSAALALPRRPAWSERAAHYAHAAATVLPDEAGRITALAEGIARALGATDPGPVVPTHGDLYEANLLMAGRSVSALLDVDGVGPGHRVDDLACLLAHVSVLPHLAPATYPRVREVLATWTAQCEQLVDPAALRARCAGVVLSLVAGAQRPGGPWRADALGRLAEAERWLAGAR</sequence>
<evidence type="ECO:0000313" key="1">
    <source>
        <dbReference type="EMBL" id="MFC4554428.1"/>
    </source>
</evidence>
<organism evidence="1 2">
    <name type="scientific">Georgenia faecalis</name>
    <dbReference type="NCBI Taxonomy" id="2483799"/>
    <lineage>
        <taxon>Bacteria</taxon>
        <taxon>Bacillati</taxon>
        <taxon>Actinomycetota</taxon>
        <taxon>Actinomycetes</taxon>
        <taxon>Micrococcales</taxon>
        <taxon>Bogoriellaceae</taxon>
        <taxon>Georgenia</taxon>
    </lineage>
</organism>
<evidence type="ECO:0000313" key="2">
    <source>
        <dbReference type="Proteomes" id="UP001595955"/>
    </source>
</evidence>
<proteinExistence type="predicted"/>
<dbReference type="InterPro" id="IPR011009">
    <property type="entry name" value="Kinase-like_dom_sf"/>
</dbReference>
<protein>
    <submittedName>
        <fullName evidence="1">Phosphotransferase family protein</fullName>
    </submittedName>
</protein>
<dbReference type="SUPFAM" id="SSF56112">
    <property type="entry name" value="Protein kinase-like (PK-like)"/>
    <property type="match status" value="1"/>
</dbReference>
<name>A0ABV9D923_9MICO</name>
<dbReference type="EMBL" id="JBHSGF010000002">
    <property type="protein sequence ID" value="MFC4554428.1"/>
    <property type="molecule type" value="Genomic_DNA"/>
</dbReference>
<dbReference type="RefSeq" id="WP_122824941.1">
    <property type="nucleotide sequence ID" value="NZ_CP033325.1"/>
</dbReference>